<dbReference type="GO" id="GO:0006146">
    <property type="term" value="P:adenine catabolic process"/>
    <property type="evidence" value="ECO:0007669"/>
    <property type="project" value="InterPro"/>
</dbReference>
<feature type="domain" description="Amidohydrolase-related" evidence="4">
    <location>
        <begin position="40"/>
        <end position="320"/>
    </location>
</feature>
<dbReference type="Proteomes" id="UP000680038">
    <property type="component" value="Unassembled WGS sequence"/>
</dbReference>
<accession>A0A916J8D2</accession>
<protein>
    <recommendedName>
        <fullName evidence="3">Adenine deaminase</fullName>
        <shortName evidence="3">Adenase</shortName>
        <shortName evidence="3">Adenine aminase</shortName>
        <ecNumber evidence="3">3.5.4.2</ecNumber>
    </recommendedName>
</protein>
<organism evidence="6 7">
    <name type="scientific">Dyadobacter helix</name>
    <dbReference type="NCBI Taxonomy" id="2822344"/>
    <lineage>
        <taxon>Bacteria</taxon>
        <taxon>Pseudomonadati</taxon>
        <taxon>Bacteroidota</taxon>
        <taxon>Cytophagia</taxon>
        <taxon>Cytophagales</taxon>
        <taxon>Spirosomataceae</taxon>
        <taxon>Dyadobacter</taxon>
    </lineage>
</organism>
<keyword evidence="7" id="KW-1185">Reference proteome</keyword>
<comment type="cofactor">
    <cofactor evidence="3">
        <name>Mn(2+)</name>
        <dbReference type="ChEBI" id="CHEBI:29035"/>
    </cofactor>
</comment>
<evidence type="ECO:0000259" key="4">
    <source>
        <dbReference type="Pfam" id="PF01979"/>
    </source>
</evidence>
<feature type="domain" description="Adenine deaminase C-terminal" evidence="5">
    <location>
        <begin position="369"/>
        <end position="536"/>
    </location>
</feature>
<dbReference type="EC" id="3.5.4.2" evidence="3"/>
<gene>
    <name evidence="6" type="primary">ade_2</name>
    <name evidence="3" type="synonym">ade</name>
    <name evidence="6" type="ORF">DYBT9275_01129</name>
</gene>
<evidence type="ECO:0000256" key="2">
    <source>
        <dbReference type="ARBA" id="ARBA00023211"/>
    </source>
</evidence>
<dbReference type="EMBL" id="CAJRAF010000001">
    <property type="protein sequence ID" value="CAG4993229.1"/>
    <property type="molecule type" value="Genomic_DNA"/>
</dbReference>
<dbReference type="Pfam" id="PF13382">
    <property type="entry name" value="Adenine_deam_C"/>
    <property type="match status" value="1"/>
</dbReference>
<dbReference type="CDD" id="cd01295">
    <property type="entry name" value="AdeC"/>
    <property type="match status" value="1"/>
</dbReference>
<proteinExistence type="inferred from homology"/>
<dbReference type="InterPro" id="IPR006679">
    <property type="entry name" value="Adenine_deam"/>
</dbReference>
<dbReference type="PANTHER" id="PTHR11113:SF2">
    <property type="entry name" value="ADENINE DEAMINASE"/>
    <property type="match status" value="1"/>
</dbReference>
<reference evidence="6" key="1">
    <citation type="submission" date="2021-04" db="EMBL/GenBank/DDBJ databases">
        <authorList>
            <person name="Rodrigo-Torres L."/>
            <person name="Arahal R. D."/>
            <person name="Lucena T."/>
        </authorList>
    </citation>
    <scope>NUCLEOTIDE SEQUENCE</scope>
    <source>
        <strain evidence="6">CECT 9275</strain>
    </source>
</reference>
<dbReference type="RefSeq" id="WP_215237817.1">
    <property type="nucleotide sequence ID" value="NZ_CAJRAF010000001.1"/>
</dbReference>
<evidence type="ECO:0000256" key="1">
    <source>
        <dbReference type="ARBA" id="ARBA00022801"/>
    </source>
</evidence>
<dbReference type="SUPFAM" id="SSF51556">
    <property type="entry name" value="Metallo-dependent hydrolases"/>
    <property type="match status" value="1"/>
</dbReference>
<keyword evidence="1 3" id="KW-0378">Hydrolase</keyword>
<dbReference type="NCBIfam" id="TIGR01178">
    <property type="entry name" value="ade"/>
    <property type="match status" value="1"/>
</dbReference>
<dbReference type="HAMAP" id="MF_01518">
    <property type="entry name" value="Adenine_deamin"/>
    <property type="match status" value="1"/>
</dbReference>
<dbReference type="Gene3D" id="3.20.20.140">
    <property type="entry name" value="Metal-dependent hydrolases"/>
    <property type="match status" value="1"/>
</dbReference>
<dbReference type="PANTHER" id="PTHR11113">
    <property type="entry name" value="N-ACETYLGLUCOSAMINE-6-PHOSPHATE DEACETYLASE"/>
    <property type="match status" value="1"/>
</dbReference>
<comment type="caution">
    <text evidence="6">The sequence shown here is derived from an EMBL/GenBank/DDBJ whole genome shotgun (WGS) entry which is preliminary data.</text>
</comment>
<evidence type="ECO:0000259" key="5">
    <source>
        <dbReference type="Pfam" id="PF13382"/>
    </source>
</evidence>
<keyword evidence="2 3" id="KW-0464">Manganese</keyword>
<evidence type="ECO:0000313" key="6">
    <source>
        <dbReference type="EMBL" id="CAG4993229.1"/>
    </source>
</evidence>
<dbReference type="InterPro" id="IPR032466">
    <property type="entry name" value="Metal_Hydrolase"/>
</dbReference>
<dbReference type="InterPro" id="IPR026912">
    <property type="entry name" value="Adenine_deam_C"/>
</dbReference>
<dbReference type="InterPro" id="IPR006680">
    <property type="entry name" value="Amidohydro-rel"/>
</dbReference>
<dbReference type="Pfam" id="PF01979">
    <property type="entry name" value="Amidohydro_1"/>
    <property type="match status" value="1"/>
</dbReference>
<name>A0A916J8D2_9BACT</name>
<sequence length="546" mass="59663">MIANLVNLFDKTIQKAEIFIDNGFISSLNILGPENPAFPYVLPGFVDAHVHIESSMLTPVQFARLAVVHGTVATVSDPHEIANVLGVDGVHYMIEDGKRVPFKFCFGAPSCVPATVFETAGAVIDPEDIRQLLEKPEIGYLAEVMNFPAVLNNDPEMIAKINWAKHYQKPIDGHAPGLRGTQAKTYAEAGMTTDHECFTYAEAREKISYGVKILIREGSAARNFDALIPLLAEFPEQIMFCSDDKHPDNLVEGHINLLVKRALALGYDLWNVLHAACLNPVLHYRLPVGLLRVNDPADFITIDNLTDFNILQTWLNGALVAANGASLLPDLRSLHVNQFDCLPKTAADFECPAEKGSSQVRVIETIEGQLITNAVLATLSQENGLWQTAPEKDILKITVVNRYRHEKPAVAFIKNFGLKAGAIASSVGHDSHNIISIGSDDASIAKAVNLIIECKGGISAVNDSLAHVLPLPIAGLMTDTDGYQVADMYTAMDRFVKDALKSTLKSPYMSLSFMALLVIPSLKLSDKGLFDGEKFQFVPVSQELYT</sequence>
<comment type="similarity">
    <text evidence="3">Belongs to the metallo-dependent hydrolases superfamily. Adenine deaminase family.</text>
</comment>
<evidence type="ECO:0000313" key="7">
    <source>
        <dbReference type="Proteomes" id="UP000680038"/>
    </source>
</evidence>
<evidence type="ECO:0000256" key="3">
    <source>
        <dbReference type="HAMAP-Rule" id="MF_01518"/>
    </source>
</evidence>
<dbReference type="AlphaFoldDB" id="A0A916J8D2"/>
<dbReference type="GO" id="GO:0000034">
    <property type="term" value="F:adenine deaminase activity"/>
    <property type="evidence" value="ECO:0007669"/>
    <property type="project" value="UniProtKB-UniRule"/>
</dbReference>
<comment type="catalytic activity">
    <reaction evidence="3">
        <text>adenine + H2O + H(+) = hypoxanthine + NH4(+)</text>
        <dbReference type="Rhea" id="RHEA:23688"/>
        <dbReference type="ChEBI" id="CHEBI:15377"/>
        <dbReference type="ChEBI" id="CHEBI:15378"/>
        <dbReference type="ChEBI" id="CHEBI:16708"/>
        <dbReference type="ChEBI" id="CHEBI:17368"/>
        <dbReference type="ChEBI" id="CHEBI:28938"/>
        <dbReference type="EC" id="3.5.4.2"/>
    </reaction>
</comment>